<gene>
    <name evidence="1" type="ORF">MM171B02004_0005</name>
</gene>
<sequence length="143" mass="16955">MSLSWDAFLFCLERYDNPAYDLYSHFNIYTRYFLLLSYMSEKNKLETERYLEDVKMTFRDGVLTTGSEGAYDIVDRLLELKNFRNKLPDKYHKIFDNTILGIHPRIASGTTLISRQDRAELSYYKYYGLREAFKVIVNSLLKG</sequence>
<accession>A0A6M3M906</accession>
<reference evidence="1" key="1">
    <citation type="submission" date="2020-03" db="EMBL/GenBank/DDBJ databases">
        <title>The deep terrestrial virosphere.</title>
        <authorList>
            <person name="Holmfeldt K."/>
            <person name="Nilsson E."/>
            <person name="Simone D."/>
            <person name="Lopez-Fernandez M."/>
            <person name="Wu X."/>
            <person name="de Brujin I."/>
            <person name="Lundin D."/>
            <person name="Andersson A."/>
            <person name="Bertilsson S."/>
            <person name="Dopson M."/>
        </authorList>
    </citation>
    <scope>NUCLEOTIDE SEQUENCE</scope>
    <source>
        <strain evidence="1">MM171B02004</strain>
    </source>
</reference>
<organism evidence="1">
    <name type="scientific">viral metagenome</name>
    <dbReference type="NCBI Taxonomy" id="1070528"/>
    <lineage>
        <taxon>unclassified sequences</taxon>
        <taxon>metagenomes</taxon>
        <taxon>organismal metagenomes</taxon>
    </lineage>
</organism>
<proteinExistence type="predicted"/>
<dbReference type="AlphaFoldDB" id="A0A6M3M906"/>
<name>A0A6M3M906_9ZZZZ</name>
<evidence type="ECO:0000313" key="1">
    <source>
        <dbReference type="EMBL" id="QJB01786.1"/>
    </source>
</evidence>
<dbReference type="EMBL" id="MT143733">
    <property type="protein sequence ID" value="QJB01786.1"/>
    <property type="molecule type" value="Genomic_DNA"/>
</dbReference>
<protein>
    <submittedName>
        <fullName evidence="1">Uncharacterized protein</fullName>
    </submittedName>
</protein>